<feature type="domain" description="DUF6079" evidence="2">
    <location>
        <begin position="264"/>
        <end position="471"/>
    </location>
</feature>
<feature type="domain" description="DUF6079" evidence="1">
    <location>
        <begin position="20"/>
        <end position="247"/>
    </location>
</feature>
<dbReference type="InterPro" id="IPR058569">
    <property type="entry name" value="DUF6079_2nd"/>
</dbReference>
<dbReference type="Pfam" id="PF19557">
    <property type="entry name" value="DUF6079_1st"/>
    <property type="match status" value="1"/>
</dbReference>
<evidence type="ECO:0000259" key="5">
    <source>
        <dbReference type="Pfam" id="PF26387"/>
    </source>
</evidence>
<feature type="domain" description="DUF6079" evidence="4">
    <location>
        <begin position="692"/>
        <end position="818"/>
    </location>
</feature>
<organism evidence="7 8">
    <name type="scientific">Anaerocolumna xylanovorans DSM 12503</name>
    <dbReference type="NCBI Taxonomy" id="1121345"/>
    <lineage>
        <taxon>Bacteria</taxon>
        <taxon>Bacillati</taxon>
        <taxon>Bacillota</taxon>
        <taxon>Clostridia</taxon>
        <taxon>Lachnospirales</taxon>
        <taxon>Lachnospiraceae</taxon>
        <taxon>Anaerocolumna</taxon>
    </lineage>
</organism>
<proteinExistence type="predicted"/>
<reference evidence="7 8" key="1">
    <citation type="submission" date="2016-12" db="EMBL/GenBank/DDBJ databases">
        <authorList>
            <person name="Song W.-J."/>
            <person name="Kurnit D.M."/>
        </authorList>
    </citation>
    <scope>NUCLEOTIDE SEQUENCE [LARGE SCALE GENOMIC DNA]</scope>
    <source>
        <strain evidence="7 8">DSM 12503</strain>
    </source>
</reference>
<dbReference type="Pfam" id="PF26383">
    <property type="entry name" value="DUF6079_2nd"/>
    <property type="match status" value="1"/>
</dbReference>
<evidence type="ECO:0000259" key="2">
    <source>
        <dbReference type="Pfam" id="PF26383"/>
    </source>
</evidence>
<protein>
    <submittedName>
        <fullName evidence="7">Uncharacterized protein</fullName>
    </submittedName>
</protein>
<evidence type="ECO:0000259" key="4">
    <source>
        <dbReference type="Pfam" id="PF26385"/>
    </source>
</evidence>
<dbReference type="OrthoDB" id="8780745at2"/>
<evidence type="ECO:0000313" key="8">
    <source>
        <dbReference type="Proteomes" id="UP000184612"/>
    </source>
</evidence>
<dbReference type="EMBL" id="FRFD01000003">
    <property type="protein sequence ID" value="SHO43482.1"/>
    <property type="molecule type" value="Genomic_DNA"/>
</dbReference>
<name>A0A1M7XX68_9FIRM</name>
<dbReference type="InterPro" id="IPR058572">
    <property type="entry name" value="DUF6079_4th"/>
</dbReference>
<feature type="domain" description="DUF6079" evidence="3">
    <location>
        <begin position="476"/>
        <end position="674"/>
    </location>
</feature>
<dbReference type="Proteomes" id="UP000184612">
    <property type="component" value="Unassembled WGS sequence"/>
</dbReference>
<evidence type="ECO:0000259" key="1">
    <source>
        <dbReference type="Pfam" id="PF19557"/>
    </source>
</evidence>
<gene>
    <name evidence="7" type="ORF">SAMN02745217_00257</name>
</gene>
<sequence length="1236" mass="140930">MKYSDLIQFDPIVTVIELKSADDNEKAKELVRSYVMSDNMADLVSTKIISQLKLEDVVDNKGVLVVGNYGTGKSHLMSVISAIAANSAYLEEAQNEKFRASAKSIAGKFEVLRIEIGSTEASLRAIITGNIEQDLARRGITYKFPDVGNITNNKDALMAMMAAFAEKYGEKGYLIIVDELLDYLKGRKDNELMQDIGFMRELGEIIKSTRLRFVSGIQEVLFENPTFHNVSNSLLKMKDRYEQALIRTEDIAYVVKQRILQKTPEQRAMIREHLTPFCPLYQSMTEQLDEYVDLFPIHPAYISTFQRMVIVEKREVLKTISETISEIINKEIPAGQPGIISYDTYWSRIKGDPAKRVEPAVHEVLQKSGVLEDIIQRSFPKPAYKPIAQQIIAALSVHRLTTVVLDAKLGLTAQNLKDELTLFIHLPVMEEDFLLTTVETVLHDIMNTVSGQFIEYNKDNGQYFLDLKKDVDYDKKIQEKADFLGEDRLNQYFYTVMYDAADLQLTEHVTGRKIYEYRINWTEKNIFREGYLFMGLPSGRPTAQPPQDFYVYMLPLFGSKIIYEPKEDEVYFTFQNSEKFISLLKEYAGAKEMEVMSAQGETRSTYAKRATSTLRDIRRYLEENKTICFQISYMGAEKPVLEFLHGARMNEITVRDVISIVASKALSSYFNERYPYYPVFKKPVTKDNQATMRAEAINAIAGKATQLGQSLLESLGLLLDGKVRVENSKYAAYYLQKLKQLPEGSVLNSSDIMTSLNGQDMVDEKFRLSVIWTSVIWTALVYSGNCVLVGPDNKRYDASNVEEFIKNPSITYDFKRLEKPKAPAVQLLRRLFNNISINDGLIVNPNTWDDGWQELYKRSKELSEETFRYDKLFKGSLYLWGDQIVPTNLAEKYCREMDALRTLYNDVQSRWSTPAKLKNFDYSDGQLDNLTRGIDALAIAHIIEDFKTSVQDIMQYLATAETMVGGNATLKTRFQSAKDKYLALRDELLDVHYDTDNTDALIDELEALKKSYIDFYLEQHKLYRLDHAGLKRKQAIINGDEMAKLQQLLGIKDILSTGQYQELLNVHLNGLKACYECTATELQVAPICSHCGYKPGDKDKPVVGKLDYIEEQLFKLVSSWTAAILSAVDDPMLDDDKALLSKPKKKIIDELISTKQLPKNITPDFVAAVNELLSGLDSVEVDPERIEREMVSWGPVTPSDFKKKMDALIESYLVGHDEEKTRLVVKTKYTEDSGEV</sequence>
<dbReference type="Pfam" id="PF26387">
    <property type="entry name" value="DUF6079_5th"/>
    <property type="match status" value="1"/>
</dbReference>
<dbReference type="STRING" id="1121345.SAMN02745217_00257"/>
<accession>A0A1M7XX68</accession>
<dbReference type="AlphaFoldDB" id="A0A1M7XX68"/>
<evidence type="ECO:0000259" key="3">
    <source>
        <dbReference type="Pfam" id="PF26384"/>
    </source>
</evidence>
<dbReference type="Pfam" id="PF26385">
    <property type="entry name" value="DUF6079_4th"/>
    <property type="match status" value="1"/>
</dbReference>
<keyword evidence="8" id="KW-1185">Reference proteome</keyword>
<evidence type="ECO:0000313" key="7">
    <source>
        <dbReference type="EMBL" id="SHO43482.1"/>
    </source>
</evidence>
<dbReference type="InterPro" id="IPR058571">
    <property type="entry name" value="DUF6079_3rd"/>
</dbReference>
<dbReference type="Pfam" id="PF26384">
    <property type="entry name" value="DUF6079_3rd"/>
    <property type="match status" value="1"/>
</dbReference>
<dbReference type="RefSeq" id="WP_073587001.1">
    <property type="nucleotide sequence ID" value="NZ_FRFD01000003.1"/>
</dbReference>
<feature type="domain" description="DUF6079" evidence="6">
    <location>
        <begin position="1031"/>
        <end position="1118"/>
    </location>
</feature>
<dbReference type="InterPro" id="IPR058574">
    <property type="entry name" value="DUF6079_6th"/>
</dbReference>
<feature type="domain" description="DUF6079" evidence="5">
    <location>
        <begin position="825"/>
        <end position="1020"/>
    </location>
</feature>
<dbReference type="InterPro" id="IPR058573">
    <property type="entry name" value="DUF6079_5th"/>
</dbReference>
<dbReference type="Pfam" id="PF26388">
    <property type="entry name" value="DUF6079_6th"/>
    <property type="match status" value="1"/>
</dbReference>
<evidence type="ECO:0000259" key="6">
    <source>
        <dbReference type="Pfam" id="PF26388"/>
    </source>
</evidence>
<dbReference type="InterPro" id="IPR045725">
    <property type="entry name" value="DUF6079_N"/>
</dbReference>